<evidence type="ECO:0000256" key="1">
    <source>
        <dbReference type="ARBA" id="ARBA00007847"/>
    </source>
</evidence>
<dbReference type="GO" id="GO:0047661">
    <property type="term" value="F:amino-acid racemase activity"/>
    <property type="evidence" value="ECO:0007669"/>
    <property type="project" value="InterPro"/>
</dbReference>
<dbReference type="Proteomes" id="UP001152876">
    <property type="component" value="Unassembled WGS sequence"/>
</dbReference>
<dbReference type="PANTHER" id="PTHR21198">
    <property type="entry name" value="GLUTAMATE RACEMASE"/>
    <property type="match status" value="1"/>
</dbReference>
<dbReference type="InterPro" id="IPR015942">
    <property type="entry name" value="Asp/Glu/hydantoin_racemase"/>
</dbReference>
<dbReference type="InterPro" id="IPR001920">
    <property type="entry name" value="Asp/Glu_race"/>
</dbReference>
<comment type="caution">
    <text evidence="3">The sequence shown here is derived from an EMBL/GenBank/DDBJ whole genome shotgun (WGS) entry which is preliminary data.</text>
</comment>
<dbReference type="SUPFAM" id="SSF53681">
    <property type="entry name" value="Aspartate/glutamate racemase"/>
    <property type="match status" value="2"/>
</dbReference>
<reference evidence="3" key="1">
    <citation type="submission" date="2013-01" db="EMBL/GenBank/DDBJ databases">
        <title>Genome draft of Hydrogenophaga taeniospiralis 2K1.</title>
        <authorList>
            <person name="Gomila M."/>
            <person name="Lalucat J."/>
        </authorList>
    </citation>
    <scope>NUCLEOTIDE SEQUENCE</scope>
    <source>
        <strain evidence="3">CCUG 15921</strain>
    </source>
</reference>
<evidence type="ECO:0000313" key="3">
    <source>
        <dbReference type="EMBL" id="MDG5976085.1"/>
    </source>
</evidence>
<comment type="similarity">
    <text evidence="1">Belongs to the aspartate/glutamate racemases family.</text>
</comment>
<evidence type="ECO:0000256" key="2">
    <source>
        <dbReference type="ARBA" id="ARBA00023235"/>
    </source>
</evidence>
<accession>A0A9X4S913</accession>
<dbReference type="EMBL" id="AOGK01000010">
    <property type="protein sequence ID" value="MDG5976085.1"/>
    <property type="molecule type" value="Genomic_DNA"/>
</dbReference>
<organism evidence="3 4">
    <name type="scientific">Hydrogenophaga taeniospiralis CCUG 15921</name>
    <dbReference type="NCBI Taxonomy" id="1281780"/>
    <lineage>
        <taxon>Bacteria</taxon>
        <taxon>Pseudomonadati</taxon>
        <taxon>Pseudomonadota</taxon>
        <taxon>Betaproteobacteria</taxon>
        <taxon>Burkholderiales</taxon>
        <taxon>Comamonadaceae</taxon>
        <taxon>Hydrogenophaga</taxon>
    </lineage>
</organism>
<keyword evidence="4" id="KW-1185">Reference proteome</keyword>
<gene>
    <name evidence="3" type="ORF">H010_12524</name>
</gene>
<dbReference type="AlphaFoldDB" id="A0A9X4S913"/>
<keyword evidence="2" id="KW-0413">Isomerase</keyword>
<proteinExistence type="inferred from homology"/>
<dbReference type="Pfam" id="PF01177">
    <property type="entry name" value="Asp_Glu_race"/>
    <property type="match status" value="1"/>
</dbReference>
<protein>
    <submittedName>
        <fullName evidence="3">Aspartate racemase</fullName>
    </submittedName>
</protein>
<evidence type="ECO:0000313" key="4">
    <source>
        <dbReference type="Proteomes" id="UP001152876"/>
    </source>
</evidence>
<dbReference type="Gene3D" id="3.40.50.1860">
    <property type="match status" value="2"/>
</dbReference>
<dbReference type="InterPro" id="IPR018187">
    <property type="entry name" value="Asp/Glu_racemase_AS_1"/>
</dbReference>
<dbReference type="PROSITE" id="PS00923">
    <property type="entry name" value="ASP_GLU_RACEMASE_1"/>
    <property type="match status" value="1"/>
</dbReference>
<dbReference type="InterPro" id="IPR004380">
    <property type="entry name" value="Asp_race"/>
</dbReference>
<dbReference type="NCBIfam" id="TIGR00035">
    <property type="entry name" value="asp_race"/>
    <property type="match status" value="1"/>
</dbReference>
<name>A0A9X4S913_9BURK</name>
<sequence>MATVDFLRKLTQATPASCDQEHIPLVVHFSSQTPDRSDALSGVGPSPLPALIESALMIQRSGARGLVIPCNTAHAWYDDVASAIHIPVLHIVDAAVEQLPPALRGQPVGLLATSGTLNSGIYAARHPEIHWVLPSAHVVDLFVMPAIRCVKSDDMTRASQLLDAAVYSLVEQGARAIVLGCTELPLARSDRNLRVPLIDATDALAHMAVRWALSGLPPASEHMKGL</sequence>
<dbReference type="PANTHER" id="PTHR21198:SF7">
    <property type="entry name" value="ASPARTATE-GLUTAMATE RACEMASE FAMILY"/>
    <property type="match status" value="1"/>
</dbReference>